<keyword evidence="1" id="KW-1133">Transmembrane helix</keyword>
<protein>
    <submittedName>
        <fullName evidence="2">Uncharacterized protein</fullName>
    </submittedName>
</protein>
<evidence type="ECO:0000256" key="1">
    <source>
        <dbReference type="SAM" id="Phobius"/>
    </source>
</evidence>
<evidence type="ECO:0000313" key="2">
    <source>
        <dbReference type="EMBL" id="EGT33766.1"/>
    </source>
</evidence>
<name>G0MK59_CAEBE</name>
<proteinExistence type="predicted"/>
<reference evidence="3" key="1">
    <citation type="submission" date="2011-07" db="EMBL/GenBank/DDBJ databases">
        <authorList>
            <consortium name="Caenorhabditis brenneri Sequencing and Analysis Consortium"/>
            <person name="Wilson R.K."/>
        </authorList>
    </citation>
    <scope>NUCLEOTIDE SEQUENCE [LARGE SCALE GENOMIC DNA]</scope>
    <source>
        <strain evidence="3">PB2801</strain>
    </source>
</reference>
<dbReference type="EMBL" id="GL379798">
    <property type="protein sequence ID" value="EGT33766.1"/>
    <property type="molecule type" value="Genomic_DNA"/>
</dbReference>
<keyword evidence="1" id="KW-0812">Transmembrane</keyword>
<organism evidence="3">
    <name type="scientific">Caenorhabditis brenneri</name>
    <name type="common">Nematode worm</name>
    <dbReference type="NCBI Taxonomy" id="135651"/>
    <lineage>
        <taxon>Eukaryota</taxon>
        <taxon>Metazoa</taxon>
        <taxon>Ecdysozoa</taxon>
        <taxon>Nematoda</taxon>
        <taxon>Chromadorea</taxon>
        <taxon>Rhabditida</taxon>
        <taxon>Rhabditina</taxon>
        <taxon>Rhabditomorpha</taxon>
        <taxon>Rhabditoidea</taxon>
        <taxon>Rhabditidae</taxon>
        <taxon>Peloderinae</taxon>
        <taxon>Caenorhabditis</taxon>
    </lineage>
</organism>
<gene>
    <name evidence="2" type="ORF">CAEBREN_10514</name>
</gene>
<feature type="transmembrane region" description="Helical" evidence="1">
    <location>
        <begin position="57"/>
        <end position="76"/>
    </location>
</feature>
<evidence type="ECO:0000313" key="3">
    <source>
        <dbReference type="Proteomes" id="UP000008068"/>
    </source>
</evidence>
<feature type="transmembrane region" description="Helical" evidence="1">
    <location>
        <begin position="88"/>
        <end position="116"/>
    </location>
</feature>
<dbReference type="HOGENOM" id="CLU_1462577_0_0_1"/>
<accession>G0MK59</accession>
<keyword evidence="1" id="KW-0472">Membrane</keyword>
<dbReference type="OrthoDB" id="10297847at2759"/>
<dbReference type="Proteomes" id="UP000008068">
    <property type="component" value="Unassembled WGS sequence"/>
</dbReference>
<sequence>MPSYYNPHHPNVYESPKICCCIPIKLIVLAIQAAALVFQVYQICCGIERSPSDKGALFLQFLAALYTGFTFVVFLINHRCLMCTHFCFGICLMMIPLGFFVYYSFFVVLPGVLGLIDRVGANDIEQFFAAGFCILVLFSYIVMCKVLIDSLNHSPLLPEHIINQNTQQPGHIGGGHSEGSQLIYSVYPQL</sequence>
<dbReference type="InParanoid" id="G0MK59"/>
<dbReference type="AlphaFoldDB" id="G0MK59"/>
<dbReference type="Pfam" id="PF17343">
    <property type="entry name" value="DUF5373"/>
    <property type="match status" value="1"/>
</dbReference>
<dbReference type="eggNOG" id="ENOG502TJ3R">
    <property type="taxonomic scope" value="Eukaryota"/>
</dbReference>
<dbReference type="InterPro" id="IPR035321">
    <property type="entry name" value="DUF5373"/>
</dbReference>
<keyword evidence="3" id="KW-1185">Reference proteome</keyword>
<feature type="transmembrane region" description="Helical" evidence="1">
    <location>
        <begin position="128"/>
        <end position="148"/>
    </location>
</feature>